<name>A0A9P9BST1_9PEZI</name>
<keyword evidence="2" id="KW-1185">Reference proteome</keyword>
<evidence type="ECO:0000313" key="2">
    <source>
        <dbReference type="Proteomes" id="UP000756346"/>
    </source>
</evidence>
<gene>
    <name evidence="1" type="ORF">B0I36DRAFT_346661</name>
</gene>
<accession>A0A9P9BST1</accession>
<comment type="caution">
    <text evidence="1">The sequence shown here is derived from an EMBL/GenBank/DDBJ whole genome shotgun (WGS) entry which is preliminary data.</text>
</comment>
<reference evidence="1" key="1">
    <citation type="journal article" date="2021" name="Nat. Commun.">
        <title>Genetic determinants of endophytism in the Arabidopsis root mycobiome.</title>
        <authorList>
            <person name="Mesny F."/>
            <person name="Miyauchi S."/>
            <person name="Thiergart T."/>
            <person name="Pickel B."/>
            <person name="Atanasova L."/>
            <person name="Karlsson M."/>
            <person name="Huettel B."/>
            <person name="Barry K.W."/>
            <person name="Haridas S."/>
            <person name="Chen C."/>
            <person name="Bauer D."/>
            <person name="Andreopoulos W."/>
            <person name="Pangilinan J."/>
            <person name="LaButti K."/>
            <person name="Riley R."/>
            <person name="Lipzen A."/>
            <person name="Clum A."/>
            <person name="Drula E."/>
            <person name="Henrissat B."/>
            <person name="Kohler A."/>
            <person name="Grigoriev I.V."/>
            <person name="Martin F.M."/>
            <person name="Hacquard S."/>
        </authorList>
    </citation>
    <scope>NUCLEOTIDE SEQUENCE</scope>
    <source>
        <strain evidence="1">MPI-CAGE-CH-0230</strain>
    </source>
</reference>
<proteinExistence type="predicted"/>
<protein>
    <submittedName>
        <fullName evidence="1">Uncharacterized protein</fullName>
    </submittedName>
</protein>
<dbReference type="Proteomes" id="UP000756346">
    <property type="component" value="Unassembled WGS sequence"/>
</dbReference>
<dbReference type="AlphaFoldDB" id="A0A9P9BST1"/>
<organism evidence="1 2">
    <name type="scientific">Microdochium trichocladiopsis</name>
    <dbReference type="NCBI Taxonomy" id="1682393"/>
    <lineage>
        <taxon>Eukaryota</taxon>
        <taxon>Fungi</taxon>
        <taxon>Dikarya</taxon>
        <taxon>Ascomycota</taxon>
        <taxon>Pezizomycotina</taxon>
        <taxon>Sordariomycetes</taxon>
        <taxon>Xylariomycetidae</taxon>
        <taxon>Xylariales</taxon>
        <taxon>Microdochiaceae</taxon>
        <taxon>Microdochium</taxon>
    </lineage>
</organism>
<sequence>MESGASRSHLKWFSMQQRSIAMSARLARAQKLQRNAASMSGCPSLWSILGKNNVWVSKLEAKRGAAVCFVPGPDTGNTAHVCALRDRRCGLFAHLVGQRAGLRPVVEPQVDLSRDLNDLQGRIHVRHPSPQDDQMVAMQAIRCAIKENHL</sequence>
<dbReference type="EMBL" id="JAGTJQ010000003">
    <property type="protein sequence ID" value="KAH7034772.1"/>
    <property type="molecule type" value="Genomic_DNA"/>
</dbReference>
<dbReference type="RefSeq" id="XP_046014865.1">
    <property type="nucleotide sequence ID" value="XM_046156482.1"/>
</dbReference>
<dbReference type="GeneID" id="70186028"/>
<evidence type="ECO:0000313" key="1">
    <source>
        <dbReference type="EMBL" id="KAH7034772.1"/>
    </source>
</evidence>